<dbReference type="AlphaFoldDB" id="A0A317PKL5"/>
<gene>
    <name evidence="2" type="ORF">DFR52_103407</name>
</gene>
<evidence type="ECO:0000313" key="3">
    <source>
        <dbReference type="Proteomes" id="UP000246352"/>
    </source>
</evidence>
<dbReference type="InterPro" id="IPR036397">
    <property type="entry name" value="RNaseH_sf"/>
</dbReference>
<dbReference type="Pfam" id="PF16473">
    <property type="entry name" value="Rv2179c-like"/>
    <property type="match status" value="1"/>
</dbReference>
<proteinExistence type="predicted"/>
<dbReference type="InterPro" id="IPR033390">
    <property type="entry name" value="Rv2179c-like"/>
</dbReference>
<comment type="caution">
    <text evidence="2">The sequence shown here is derived from an EMBL/GenBank/DDBJ whole genome shotgun (WGS) entry which is preliminary data.</text>
</comment>
<dbReference type="Proteomes" id="UP000246352">
    <property type="component" value="Unassembled WGS sequence"/>
</dbReference>
<dbReference type="OrthoDB" id="9803925at2"/>
<sequence length="203" mass="22604">MSQPAHYFVTDIESDGPDPARNSMLSFATVVVREDGEMCGEFEAVMTPRADRSPDEQTMKWWAGQPDAWQAATSNPVDPADAMKRFADWVETYPPIRSFAARPVAFDGAWIDRYLRDFAGSYLLDIPYWGRNIFTAGALDIGAYMCGVLGQTKMQTLDTVLPAEWLGHHPHTHRAIDDARGYASLLATLLRRVHGAGKREGGR</sequence>
<reference evidence="2 3" key="1">
    <citation type="submission" date="2018-05" db="EMBL/GenBank/DDBJ databases">
        <title>Genomic Encyclopedia of Type Strains, Phase IV (KMG-IV): sequencing the most valuable type-strain genomes for metagenomic binning, comparative biology and taxonomic classification.</title>
        <authorList>
            <person name="Goeker M."/>
        </authorList>
    </citation>
    <scope>NUCLEOTIDE SEQUENCE [LARGE SCALE GENOMIC DNA]</scope>
    <source>
        <strain evidence="2 3">DSM 16791</strain>
    </source>
</reference>
<dbReference type="InterPro" id="IPR012337">
    <property type="entry name" value="RNaseH-like_sf"/>
</dbReference>
<dbReference type="GO" id="GO:0003676">
    <property type="term" value="F:nucleic acid binding"/>
    <property type="evidence" value="ECO:0007669"/>
    <property type="project" value="InterPro"/>
</dbReference>
<evidence type="ECO:0000313" key="2">
    <source>
        <dbReference type="EMBL" id="PWW00205.1"/>
    </source>
</evidence>
<dbReference type="SUPFAM" id="SSF53098">
    <property type="entry name" value="Ribonuclease H-like"/>
    <property type="match status" value="1"/>
</dbReference>
<dbReference type="RefSeq" id="WP_158284957.1">
    <property type="nucleotide sequence ID" value="NZ_QGTR01000003.1"/>
</dbReference>
<dbReference type="EMBL" id="QGTR01000003">
    <property type="protein sequence ID" value="PWW00205.1"/>
    <property type="molecule type" value="Genomic_DNA"/>
</dbReference>
<accession>A0A317PKL5</accession>
<evidence type="ECO:0000259" key="1">
    <source>
        <dbReference type="Pfam" id="PF16473"/>
    </source>
</evidence>
<name>A0A317PKL5_9HYPH</name>
<feature type="domain" description="3'-5' exoribonuclease Rv2179c-like" evidence="1">
    <location>
        <begin position="8"/>
        <end position="188"/>
    </location>
</feature>
<organism evidence="2 3">
    <name type="scientific">Hoeflea marina</name>
    <dbReference type="NCBI Taxonomy" id="274592"/>
    <lineage>
        <taxon>Bacteria</taxon>
        <taxon>Pseudomonadati</taxon>
        <taxon>Pseudomonadota</taxon>
        <taxon>Alphaproteobacteria</taxon>
        <taxon>Hyphomicrobiales</taxon>
        <taxon>Rhizobiaceae</taxon>
        <taxon>Hoeflea</taxon>
    </lineage>
</organism>
<dbReference type="Gene3D" id="3.30.420.10">
    <property type="entry name" value="Ribonuclease H-like superfamily/Ribonuclease H"/>
    <property type="match status" value="1"/>
</dbReference>
<keyword evidence="3" id="KW-1185">Reference proteome</keyword>
<protein>
    <submittedName>
        <fullName evidence="2">DNA polymerase III epsilon subunit-like protein</fullName>
    </submittedName>
</protein>